<organism evidence="1 2">
    <name type="scientific">Undibacterium pigrum</name>
    <dbReference type="NCBI Taxonomy" id="401470"/>
    <lineage>
        <taxon>Bacteria</taxon>
        <taxon>Pseudomonadati</taxon>
        <taxon>Pseudomonadota</taxon>
        <taxon>Betaproteobacteria</taxon>
        <taxon>Burkholderiales</taxon>
        <taxon>Oxalobacteraceae</taxon>
        <taxon>Undibacterium</taxon>
    </lineage>
</organism>
<keyword evidence="2" id="KW-1185">Reference proteome</keyword>
<dbReference type="AlphaFoldDB" id="A0A318IYS2"/>
<dbReference type="InterPro" id="IPR046560">
    <property type="entry name" value="DUF6714"/>
</dbReference>
<dbReference type="Pfam" id="PF20461">
    <property type="entry name" value="DUF6714"/>
    <property type="match status" value="1"/>
</dbReference>
<dbReference type="EMBL" id="QJKB01000007">
    <property type="protein sequence ID" value="PXX41416.1"/>
    <property type="molecule type" value="Genomic_DNA"/>
</dbReference>
<evidence type="ECO:0000313" key="1">
    <source>
        <dbReference type="EMBL" id="PXX41416.1"/>
    </source>
</evidence>
<proteinExistence type="predicted"/>
<accession>A0A318IYS2</accession>
<protein>
    <submittedName>
        <fullName evidence="1">Uncharacterized protein</fullName>
    </submittedName>
</protein>
<name>A0A318IYS2_9BURK</name>
<dbReference type="Proteomes" id="UP000247792">
    <property type="component" value="Unassembled WGS sequence"/>
</dbReference>
<comment type="caution">
    <text evidence="1">The sequence shown here is derived from an EMBL/GenBank/DDBJ whole genome shotgun (WGS) entry which is preliminary data.</text>
</comment>
<sequence>MREDGHEAATIAQAQARQQLGERASALKQAIHLAFADVQLENGTGLHEAQGLDDYADAQTCAAYRAKDEKTDWRRISMDDMNLCSSSLSFFNAAGMRFHLPAFMQGDLDSQVNYDLIYHLTQSISMEEKFALLDDAQRAVVVAYLNLRLDDEDFRHEWEHIFNALLGYWNE</sequence>
<reference evidence="1 2" key="1">
    <citation type="submission" date="2018-05" db="EMBL/GenBank/DDBJ databases">
        <title>Genomic Encyclopedia of Type Strains, Phase IV (KMG-IV): sequencing the most valuable type-strain genomes for metagenomic binning, comparative biology and taxonomic classification.</title>
        <authorList>
            <person name="Goeker M."/>
        </authorList>
    </citation>
    <scope>NUCLEOTIDE SEQUENCE [LARGE SCALE GENOMIC DNA]</scope>
    <source>
        <strain evidence="1 2">DSM 19792</strain>
    </source>
</reference>
<evidence type="ECO:0000313" key="2">
    <source>
        <dbReference type="Proteomes" id="UP000247792"/>
    </source>
</evidence>
<gene>
    <name evidence="1" type="ORF">DFR42_10767</name>
</gene>